<evidence type="ECO:0000256" key="1">
    <source>
        <dbReference type="ARBA" id="ARBA00022801"/>
    </source>
</evidence>
<dbReference type="PANTHER" id="PTHR48070:SF6">
    <property type="entry name" value="ESTERASE OVCA2"/>
    <property type="match status" value="1"/>
</dbReference>
<sequence>MAPNPSASSPAKPLRILMLHGFTQSGTLFRAKTGALTKAITKAFLHNASFSFPTGPLPLNPADIPGYVTPDIKQKEIPDMEAFGWWRRPSSTIPPIEYTGVEDAFRTVAQTLRDEGPFDGVIGFSQGASLAFAVTSLLENGRREAFSSAVTDKDYFPEPFIPENTGNHPPLKFCIVYSGFKFADMRYRALYNPPVATPMLHVMGTLDALVSEAMGRELAETCGGDSDVIFHPGGHFVPGGKRYLDVAVGFVRMAMDKVNKEDNKKEEEERVEDMDVPF</sequence>
<dbReference type="GeneID" id="31001708"/>
<dbReference type="InterPro" id="IPR050593">
    <property type="entry name" value="LovG"/>
</dbReference>
<proteinExistence type="predicted"/>
<organism evidence="3 4">
    <name type="scientific">Talaromyces atroroseus</name>
    <dbReference type="NCBI Taxonomy" id="1441469"/>
    <lineage>
        <taxon>Eukaryota</taxon>
        <taxon>Fungi</taxon>
        <taxon>Dikarya</taxon>
        <taxon>Ascomycota</taxon>
        <taxon>Pezizomycotina</taxon>
        <taxon>Eurotiomycetes</taxon>
        <taxon>Eurotiomycetidae</taxon>
        <taxon>Eurotiales</taxon>
        <taxon>Trichocomaceae</taxon>
        <taxon>Talaromyces</taxon>
        <taxon>Talaromyces sect. Trachyspermi</taxon>
    </lineage>
</organism>
<dbReference type="GO" id="GO:0005634">
    <property type="term" value="C:nucleus"/>
    <property type="evidence" value="ECO:0007669"/>
    <property type="project" value="TreeGrafter"/>
</dbReference>
<feature type="domain" description="Serine hydrolase" evidence="2">
    <location>
        <begin position="12"/>
        <end position="244"/>
    </location>
</feature>
<dbReference type="PANTHER" id="PTHR48070">
    <property type="entry name" value="ESTERASE OVCA2"/>
    <property type="match status" value="1"/>
</dbReference>
<comment type="caution">
    <text evidence="3">The sequence shown here is derived from an EMBL/GenBank/DDBJ whole genome shotgun (WGS) entry which is preliminary data.</text>
</comment>
<dbReference type="AlphaFoldDB" id="A0A1Q5QAQ6"/>
<dbReference type="Pfam" id="PF03959">
    <property type="entry name" value="FSH1"/>
    <property type="match status" value="1"/>
</dbReference>
<dbReference type="InterPro" id="IPR005645">
    <property type="entry name" value="FSH-like_dom"/>
</dbReference>
<dbReference type="EMBL" id="LFMY01000002">
    <property type="protein sequence ID" value="OKL63000.1"/>
    <property type="molecule type" value="Genomic_DNA"/>
</dbReference>
<keyword evidence="1" id="KW-0378">Hydrolase</keyword>
<dbReference type="OrthoDB" id="2094269at2759"/>
<evidence type="ECO:0000313" key="3">
    <source>
        <dbReference type="EMBL" id="OKL63000.1"/>
    </source>
</evidence>
<dbReference type="GO" id="GO:0019748">
    <property type="term" value="P:secondary metabolic process"/>
    <property type="evidence" value="ECO:0007669"/>
    <property type="project" value="TreeGrafter"/>
</dbReference>
<dbReference type="InterPro" id="IPR029058">
    <property type="entry name" value="AB_hydrolase_fold"/>
</dbReference>
<dbReference type="GO" id="GO:0005737">
    <property type="term" value="C:cytoplasm"/>
    <property type="evidence" value="ECO:0007669"/>
    <property type="project" value="TreeGrafter"/>
</dbReference>
<dbReference type="Gene3D" id="3.40.50.1820">
    <property type="entry name" value="alpha/beta hydrolase"/>
    <property type="match status" value="1"/>
</dbReference>
<reference evidence="3 4" key="1">
    <citation type="submission" date="2015-06" db="EMBL/GenBank/DDBJ databases">
        <title>Talaromyces atroroseus IBT 11181 draft genome.</title>
        <authorList>
            <person name="Rasmussen K.B."/>
            <person name="Rasmussen S."/>
            <person name="Petersen B."/>
            <person name="Sicheritz-Ponten T."/>
            <person name="Mortensen U.H."/>
            <person name="Thrane U."/>
        </authorList>
    </citation>
    <scope>NUCLEOTIDE SEQUENCE [LARGE SCALE GENOMIC DNA]</scope>
    <source>
        <strain evidence="3 4">IBT 11181</strain>
    </source>
</reference>
<dbReference type="Proteomes" id="UP000214365">
    <property type="component" value="Unassembled WGS sequence"/>
</dbReference>
<gene>
    <name evidence="3" type="ORF">UA08_01953</name>
</gene>
<dbReference type="RefSeq" id="XP_020123121.1">
    <property type="nucleotide sequence ID" value="XM_020261674.1"/>
</dbReference>
<keyword evidence="4" id="KW-1185">Reference proteome</keyword>
<accession>A0A1Q5QAQ6</accession>
<evidence type="ECO:0000259" key="2">
    <source>
        <dbReference type="Pfam" id="PF03959"/>
    </source>
</evidence>
<dbReference type="SUPFAM" id="SSF53474">
    <property type="entry name" value="alpha/beta-Hydrolases"/>
    <property type="match status" value="1"/>
</dbReference>
<dbReference type="GO" id="GO:0016787">
    <property type="term" value="F:hydrolase activity"/>
    <property type="evidence" value="ECO:0007669"/>
    <property type="project" value="UniProtKB-KW"/>
</dbReference>
<protein>
    <recommendedName>
        <fullName evidence="2">Serine hydrolase domain-containing protein</fullName>
    </recommendedName>
</protein>
<dbReference type="STRING" id="1441469.A0A1Q5QAQ6"/>
<name>A0A1Q5QAQ6_TALAT</name>
<evidence type="ECO:0000313" key="4">
    <source>
        <dbReference type="Proteomes" id="UP000214365"/>
    </source>
</evidence>